<feature type="transmembrane region" description="Helical" evidence="1">
    <location>
        <begin position="193"/>
        <end position="211"/>
    </location>
</feature>
<name>I0KBF9_9BACT</name>
<evidence type="ECO:0000313" key="2">
    <source>
        <dbReference type="EMBL" id="CCH01462.1"/>
    </source>
</evidence>
<evidence type="ECO:0000313" key="3">
    <source>
        <dbReference type="Proteomes" id="UP000011058"/>
    </source>
</evidence>
<reference evidence="2 3" key="1">
    <citation type="journal article" date="2012" name="J. Bacteriol.">
        <title>Genome Sequence of Fibrella aestuarina BUZ 2T, a Filamentous Marine Bacterium.</title>
        <authorList>
            <person name="Filippini M."/>
            <person name="Qi W."/>
            <person name="Blom J."/>
            <person name="Goesmann A."/>
            <person name="Smits T.H."/>
            <person name="Bagheri H.C."/>
        </authorList>
    </citation>
    <scope>NUCLEOTIDE SEQUENCE [LARGE SCALE GENOMIC DNA]</scope>
    <source>
        <strain evidence="3">BUZ 2T</strain>
    </source>
</reference>
<keyword evidence="1" id="KW-0472">Membrane</keyword>
<keyword evidence="1" id="KW-0812">Transmembrane</keyword>
<keyword evidence="3" id="KW-1185">Reference proteome</keyword>
<feature type="transmembrane region" description="Helical" evidence="1">
    <location>
        <begin position="37"/>
        <end position="56"/>
    </location>
</feature>
<feature type="transmembrane region" description="Helical" evidence="1">
    <location>
        <begin position="122"/>
        <end position="142"/>
    </location>
</feature>
<organism evidence="2 3">
    <name type="scientific">Fibrella aestuarina BUZ 2</name>
    <dbReference type="NCBI Taxonomy" id="1166018"/>
    <lineage>
        <taxon>Bacteria</taxon>
        <taxon>Pseudomonadati</taxon>
        <taxon>Bacteroidota</taxon>
        <taxon>Cytophagia</taxon>
        <taxon>Cytophagales</taxon>
        <taxon>Spirosomataceae</taxon>
        <taxon>Fibrella</taxon>
    </lineage>
</organism>
<dbReference type="EMBL" id="HE796683">
    <property type="protein sequence ID" value="CCH01462.1"/>
    <property type="molecule type" value="Genomic_DNA"/>
</dbReference>
<accession>I0KBF9</accession>
<proteinExistence type="predicted"/>
<keyword evidence="1" id="KW-1133">Transmembrane helix</keyword>
<dbReference type="HOGENOM" id="CLU_1265372_0_0_10"/>
<dbReference type="AlphaFoldDB" id="I0KBF9"/>
<protein>
    <submittedName>
        <fullName evidence="2">Uncharacterized protein</fullName>
    </submittedName>
</protein>
<feature type="transmembrane region" description="Helical" evidence="1">
    <location>
        <begin position="6"/>
        <end position="25"/>
    </location>
</feature>
<dbReference type="KEGG" id="fae:FAES_3455"/>
<sequence length="218" mass="24355">MTTTLSYIILYVGTYSRLLSVGAALWNWPFLRGGVRLFALLEMIGLGFTVYSTLTFSDGNNAYLNFLSVAVDALFMSLMYGPLMPTVGLRRAVWLFGPLFAVATGADYWWGEGRQQLGANYISALECGLVSIIILLYLNHLLRQDRVSLRREPIAIISVCLLVISLIALPIYLFSPALMSYSMTLTLRAYDLMFLSAFFAHTGYAYAFWFTRSQAVAA</sequence>
<dbReference type="STRING" id="1166018.FAES_3455"/>
<dbReference type="Proteomes" id="UP000011058">
    <property type="component" value="Chromosome"/>
</dbReference>
<feature type="transmembrane region" description="Helical" evidence="1">
    <location>
        <begin position="92"/>
        <end position="110"/>
    </location>
</feature>
<gene>
    <name evidence="2" type="ORF">FAES_3455</name>
</gene>
<dbReference type="RefSeq" id="WP_015332561.1">
    <property type="nucleotide sequence ID" value="NC_020054.1"/>
</dbReference>
<evidence type="ECO:0000256" key="1">
    <source>
        <dbReference type="SAM" id="Phobius"/>
    </source>
</evidence>
<feature type="transmembrane region" description="Helical" evidence="1">
    <location>
        <begin position="154"/>
        <end position="173"/>
    </location>
</feature>
<feature type="transmembrane region" description="Helical" evidence="1">
    <location>
        <begin position="62"/>
        <end position="80"/>
    </location>
</feature>